<feature type="domain" description="PRTase-CE" evidence="1">
    <location>
        <begin position="31"/>
        <end position="272"/>
    </location>
</feature>
<dbReference type="EMBL" id="JAQQFR010000024">
    <property type="protein sequence ID" value="MFL9881328.1"/>
    <property type="molecule type" value="Genomic_DNA"/>
</dbReference>
<evidence type="ECO:0000259" key="1">
    <source>
        <dbReference type="Pfam" id="PF24390"/>
    </source>
</evidence>
<dbReference type="InterPro" id="IPR000836">
    <property type="entry name" value="PRTase_dom"/>
</dbReference>
<dbReference type="InterPro" id="IPR056920">
    <property type="entry name" value="PRTase-CE"/>
</dbReference>
<gene>
    <name evidence="3" type="ORF">PQR63_23225</name>
</gene>
<evidence type="ECO:0000313" key="3">
    <source>
        <dbReference type="EMBL" id="MFL9881328.1"/>
    </source>
</evidence>
<organism evidence="3 4">
    <name type="scientific">Herbaspirillum rhizosphaerae</name>
    <dbReference type="NCBI Taxonomy" id="346179"/>
    <lineage>
        <taxon>Bacteria</taxon>
        <taxon>Pseudomonadati</taxon>
        <taxon>Pseudomonadota</taxon>
        <taxon>Betaproteobacteria</taxon>
        <taxon>Burkholderiales</taxon>
        <taxon>Oxalobacteraceae</taxon>
        <taxon>Herbaspirillum</taxon>
    </lineage>
</organism>
<reference evidence="3 4" key="1">
    <citation type="journal article" date="2024" name="Chem. Sci.">
        <title>Discovery of megapolipeptins by genome mining of a Burkholderiales bacteria collection.</title>
        <authorList>
            <person name="Paulo B.S."/>
            <person name="Recchia M.J.J."/>
            <person name="Lee S."/>
            <person name="Fergusson C.H."/>
            <person name="Romanowski S.B."/>
            <person name="Hernandez A."/>
            <person name="Krull N."/>
            <person name="Liu D.Y."/>
            <person name="Cavanagh H."/>
            <person name="Bos A."/>
            <person name="Gray C.A."/>
            <person name="Murphy B.T."/>
            <person name="Linington R.G."/>
            <person name="Eustaquio A.S."/>
        </authorList>
    </citation>
    <scope>NUCLEOTIDE SEQUENCE [LARGE SCALE GENOMIC DNA]</scope>
    <source>
        <strain evidence="3 4">RL21-008-BIB-B</strain>
    </source>
</reference>
<keyword evidence="4" id="KW-1185">Reference proteome</keyword>
<dbReference type="RefSeq" id="WP_408170616.1">
    <property type="nucleotide sequence ID" value="NZ_JAQQFR010000024.1"/>
</dbReference>
<dbReference type="CDD" id="cd06223">
    <property type="entry name" value="PRTases_typeI"/>
    <property type="match status" value="1"/>
</dbReference>
<name>A0ABW8ZG35_9BURK</name>
<evidence type="ECO:0000259" key="2">
    <source>
        <dbReference type="Pfam" id="PF24395"/>
    </source>
</evidence>
<sequence>MKYPISHNRYIEELEAVVASWPVDKSFDDVLKWLMQFDNEDIDLAVRIVKNLNVIGFDDLNTSLSIAYSKLERAAIDRNSPISSSNTLFAGIGDGGKSGAMMGYNFRVINEIPEENFLTDESLKYLEQGRIDNIVLIDDVIGTGDQATEEIKKLTEKITPFGVKNIFMLTAVGMGVGIKKILKDTKAHVFSAFEYSDLDTAQNLDSMFYEGVSHENRKKMQARLEYYGAVTSDWPLGYGGIGAFISFYYNTPNISLPLIWSSRNSWIPLFKRSVKIDGISSYYKQIDSSLNKRKKGSTPPPQKNNELLVFVEGRIDEAFFDYIVSAIESPYFEKISIVSLGGFGSKSLFENIARLSKNYLFILEDDDSAPRGHVERLKMRLEGHPQIDVAQPEDFLDINALRQDERWGRYARIPEGEDPKNHFLRIRDLLVNVTRRMAPGALRDFFAAYSDRGKVEHLRTQLNKKFAEIANASSVL</sequence>
<proteinExistence type="predicted"/>
<dbReference type="InterPro" id="IPR057056">
    <property type="entry name" value="OLD-like_TOPRIM_dom"/>
</dbReference>
<protein>
    <recommendedName>
        <fullName evidence="5">Phosphoribosyltransferase domain-containing protein</fullName>
    </recommendedName>
</protein>
<accession>A0ABW8ZG35</accession>
<comment type="caution">
    <text evidence="3">The sequence shown here is derived from an EMBL/GenBank/DDBJ whole genome shotgun (WGS) entry which is preliminary data.</text>
</comment>
<dbReference type="Pfam" id="PF24395">
    <property type="entry name" value="OLD-like_TOPRIM_1"/>
    <property type="match status" value="1"/>
</dbReference>
<evidence type="ECO:0000313" key="4">
    <source>
        <dbReference type="Proteomes" id="UP001629214"/>
    </source>
</evidence>
<evidence type="ECO:0008006" key="5">
    <source>
        <dbReference type="Google" id="ProtNLM"/>
    </source>
</evidence>
<dbReference type="Proteomes" id="UP001629214">
    <property type="component" value="Unassembled WGS sequence"/>
</dbReference>
<dbReference type="Pfam" id="PF24390">
    <property type="entry name" value="PRTase-CE"/>
    <property type="match status" value="1"/>
</dbReference>
<feature type="domain" description="OLD-like TOPRIM" evidence="2">
    <location>
        <begin position="308"/>
        <end position="405"/>
    </location>
</feature>